<organism evidence="8 9">
    <name type="scientific">Cellulomonas marina</name>
    <dbReference type="NCBI Taxonomy" id="988821"/>
    <lineage>
        <taxon>Bacteria</taxon>
        <taxon>Bacillati</taxon>
        <taxon>Actinomycetota</taxon>
        <taxon>Actinomycetes</taxon>
        <taxon>Micrococcales</taxon>
        <taxon>Cellulomonadaceae</taxon>
        <taxon>Cellulomonas</taxon>
    </lineage>
</organism>
<evidence type="ECO:0000256" key="1">
    <source>
        <dbReference type="ARBA" id="ARBA00004651"/>
    </source>
</evidence>
<dbReference type="Proteomes" id="UP000199012">
    <property type="component" value="Unassembled WGS sequence"/>
</dbReference>
<dbReference type="PANTHER" id="PTHR42770:SF7">
    <property type="entry name" value="MEMBRANE PROTEIN"/>
    <property type="match status" value="1"/>
</dbReference>
<feature type="transmembrane region" description="Helical" evidence="7">
    <location>
        <begin position="427"/>
        <end position="445"/>
    </location>
</feature>
<keyword evidence="5 7" id="KW-0472">Membrane</keyword>
<evidence type="ECO:0000313" key="9">
    <source>
        <dbReference type="Proteomes" id="UP000199012"/>
    </source>
</evidence>
<accession>A0A1I0Y2C7</accession>
<evidence type="ECO:0000256" key="6">
    <source>
        <dbReference type="SAM" id="MobiDB-lite"/>
    </source>
</evidence>
<dbReference type="Gene3D" id="1.20.1740.10">
    <property type="entry name" value="Amino acid/polyamine transporter I"/>
    <property type="match status" value="1"/>
</dbReference>
<feature type="transmembrane region" description="Helical" evidence="7">
    <location>
        <begin position="118"/>
        <end position="136"/>
    </location>
</feature>
<reference evidence="8 9" key="1">
    <citation type="submission" date="2016-10" db="EMBL/GenBank/DDBJ databases">
        <authorList>
            <person name="de Groot N.N."/>
        </authorList>
    </citation>
    <scope>NUCLEOTIDE SEQUENCE [LARGE SCALE GENOMIC DNA]</scope>
    <source>
        <strain evidence="8 9">CGMCC 4.6945</strain>
    </source>
</reference>
<feature type="transmembrane region" description="Helical" evidence="7">
    <location>
        <begin position="221"/>
        <end position="243"/>
    </location>
</feature>
<keyword evidence="2" id="KW-1003">Cell membrane</keyword>
<keyword evidence="9" id="KW-1185">Reference proteome</keyword>
<dbReference type="Pfam" id="PF13520">
    <property type="entry name" value="AA_permease_2"/>
    <property type="match status" value="1"/>
</dbReference>
<dbReference type="STRING" id="988821.SAMN05421867_106139"/>
<dbReference type="PANTHER" id="PTHR42770">
    <property type="entry name" value="AMINO ACID TRANSPORTER-RELATED"/>
    <property type="match status" value="1"/>
</dbReference>
<keyword evidence="3 7" id="KW-0812">Transmembrane</keyword>
<dbReference type="InterPro" id="IPR002293">
    <property type="entry name" value="AA/rel_permease1"/>
</dbReference>
<evidence type="ECO:0000256" key="3">
    <source>
        <dbReference type="ARBA" id="ARBA00022692"/>
    </source>
</evidence>
<comment type="subcellular location">
    <subcellularLocation>
        <location evidence="1">Cell membrane</location>
        <topology evidence="1">Multi-pass membrane protein</topology>
    </subcellularLocation>
</comment>
<dbReference type="AlphaFoldDB" id="A0A1I0Y2C7"/>
<evidence type="ECO:0000256" key="4">
    <source>
        <dbReference type="ARBA" id="ARBA00022989"/>
    </source>
</evidence>
<dbReference type="InterPro" id="IPR050367">
    <property type="entry name" value="APC_superfamily"/>
</dbReference>
<feature type="transmembrane region" description="Helical" evidence="7">
    <location>
        <begin position="190"/>
        <end position="215"/>
    </location>
</feature>
<feature type="transmembrane region" description="Helical" evidence="7">
    <location>
        <begin position="148"/>
        <end position="169"/>
    </location>
</feature>
<sequence length="542" mass="55719">MAFVPRSHAWTSPDGMRTPSGSVHVPAEATAAPLTVRAIGPACPSTGPGRAVTVPPITGHARRPLPPARMLETRTLPRAHSARTGDSGTVTTTSPSGATASSAPQQGPGLRRAVSGRLLFLFILGDVLGAGVYALVGEMAGTAGGFVWLAFLVALLMALLTAGSYAELVTKYPHAGGSAVFAERAYRSPLVAFLVGFAMLAAGVVSAAGLALAFAGDYLGALLELPAVPTALVFLALVALLNARGVKESLRANMVMTAIEVSGLLVVVVVGFLVLGRGDGDLSRLVETPAGTGAAAAVLATALVAFYSFVGFETSANMAEEVEDVSRVYPRALFGSLAVAGLVYLLVGAVAPAVVAPADLADSSAPLLEVVRAFGSVPDALFSLIALIAVANGALLTMIMASRLAYGMAERGLLPSPLSRVLPQRRTPWVAIVVTTLVAMVLAATGELIDLASTVVLLLLFVFLSTNVAVLVLRKDRVDHEHFRVPAVVPVLAIVSCLVLLNQQEASHWALAGGLLAVGVVLHLLTRRKAATPLPGGSRTDR</sequence>
<dbReference type="EMBL" id="FOKA01000006">
    <property type="protein sequence ID" value="SFB07481.1"/>
    <property type="molecule type" value="Genomic_DNA"/>
</dbReference>
<name>A0A1I0Y2C7_9CELL</name>
<feature type="transmembrane region" description="Helical" evidence="7">
    <location>
        <begin position="294"/>
        <end position="312"/>
    </location>
</feature>
<evidence type="ECO:0000256" key="7">
    <source>
        <dbReference type="SAM" id="Phobius"/>
    </source>
</evidence>
<proteinExistence type="predicted"/>
<evidence type="ECO:0000313" key="8">
    <source>
        <dbReference type="EMBL" id="SFB07481.1"/>
    </source>
</evidence>
<feature type="transmembrane region" description="Helical" evidence="7">
    <location>
        <begin position="485"/>
        <end position="501"/>
    </location>
</feature>
<evidence type="ECO:0000256" key="5">
    <source>
        <dbReference type="ARBA" id="ARBA00023136"/>
    </source>
</evidence>
<feature type="region of interest" description="Disordered" evidence="6">
    <location>
        <begin position="47"/>
        <end position="108"/>
    </location>
</feature>
<keyword evidence="4 7" id="KW-1133">Transmembrane helix</keyword>
<feature type="compositionally biased region" description="Low complexity" evidence="6">
    <location>
        <begin position="84"/>
        <end position="103"/>
    </location>
</feature>
<feature type="region of interest" description="Disordered" evidence="6">
    <location>
        <begin position="1"/>
        <end position="21"/>
    </location>
</feature>
<dbReference type="GO" id="GO:0022857">
    <property type="term" value="F:transmembrane transporter activity"/>
    <property type="evidence" value="ECO:0007669"/>
    <property type="project" value="InterPro"/>
</dbReference>
<gene>
    <name evidence="8" type="ORF">SAMN05421867_106139</name>
</gene>
<feature type="transmembrane region" description="Helical" evidence="7">
    <location>
        <begin position="507"/>
        <end position="525"/>
    </location>
</feature>
<protein>
    <submittedName>
        <fullName evidence="8">Amino acid transporter</fullName>
    </submittedName>
</protein>
<feature type="transmembrane region" description="Helical" evidence="7">
    <location>
        <begin position="255"/>
        <end position="274"/>
    </location>
</feature>
<evidence type="ECO:0000256" key="2">
    <source>
        <dbReference type="ARBA" id="ARBA00022475"/>
    </source>
</evidence>
<feature type="transmembrane region" description="Helical" evidence="7">
    <location>
        <begin position="333"/>
        <end position="360"/>
    </location>
</feature>
<feature type="transmembrane region" description="Helical" evidence="7">
    <location>
        <begin position="451"/>
        <end position="473"/>
    </location>
</feature>
<dbReference type="GO" id="GO:0005886">
    <property type="term" value="C:plasma membrane"/>
    <property type="evidence" value="ECO:0007669"/>
    <property type="project" value="UniProtKB-SubCell"/>
</dbReference>
<feature type="transmembrane region" description="Helical" evidence="7">
    <location>
        <begin position="380"/>
        <end position="406"/>
    </location>
</feature>